<dbReference type="EMBL" id="LAZR01024279">
    <property type="protein sequence ID" value="KKL75683.1"/>
    <property type="molecule type" value="Genomic_DNA"/>
</dbReference>
<proteinExistence type="predicted"/>
<gene>
    <name evidence="1" type="ORF">LCGC14_2052420</name>
</gene>
<dbReference type="AlphaFoldDB" id="A0A0F9ENK0"/>
<accession>A0A0F9ENK0</accession>
<organism evidence="1">
    <name type="scientific">marine sediment metagenome</name>
    <dbReference type="NCBI Taxonomy" id="412755"/>
    <lineage>
        <taxon>unclassified sequences</taxon>
        <taxon>metagenomes</taxon>
        <taxon>ecological metagenomes</taxon>
    </lineage>
</organism>
<name>A0A0F9ENK0_9ZZZZ</name>
<comment type="caution">
    <text evidence="1">The sequence shown here is derived from an EMBL/GenBank/DDBJ whole genome shotgun (WGS) entry which is preliminary data.</text>
</comment>
<evidence type="ECO:0000313" key="1">
    <source>
        <dbReference type="EMBL" id="KKL75683.1"/>
    </source>
</evidence>
<protein>
    <submittedName>
        <fullName evidence="1">Uncharacterized protein</fullName>
    </submittedName>
</protein>
<sequence length="75" mass="8682">MKAITDYMRFESEGLQEIITIQEFDGIWGFESTSGYNTHGSVDYSSFKNNKLIKRDGLIVLNRVNNYGMKLIRVK</sequence>
<reference evidence="1" key="1">
    <citation type="journal article" date="2015" name="Nature">
        <title>Complex archaea that bridge the gap between prokaryotes and eukaryotes.</title>
        <authorList>
            <person name="Spang A."/>
            <person name="Saw J.H."/>
            <person name="Jorgensen S.L."/>
            <person name="Zaremba-Niedzwiedzka K."/>
            <person name="Martijn J."/>
            <person name="Lind A.E."/>
            <person name="van Eijk R."/>
            <person name="Schleper C."/>
            <person name="Guy L."/>
            <person name="Ettema T.J."/>
        </authorList>
    </citation>
    <scope>NUCLEOTIDE SEQUENCE</scope>
</reference>